<protein>
    <submittedName>
        <fullName evidence="2">CoA-transferase</fullName>
    </submittedName>
</protein>
<dbReference type="RefSeq" id="WP_105416441.1">
    <property type="nucleotide sequence ID" value="NZ_PUIO01000020.1"/>
</dbReference>
<dbReference type="GO" id="GO:0008410">
    <property type="term" value="F:CoA-transferase activity"/>
    <property type="evidence" value="ECO:0007669"/>
    <property type="project" value="InterPro"/>
</dbReference>
<reference evidence="3" key="1">
    <citation type="submission" date="2018-02" db="EMBL/GenBank/DDBJ databases">
        <title>Draft genome sequencing of Rhodococcus opacus KU647198.</title>
        <authorList>
            <person name="Zheng B.-X."/>
        </authorList>
    </citation>
    <scope>NUCLEOTIDE SEQUENCE [LARGE SCALE GENOMIC DNA]</scope>
    <source>
        <strain evidence="3">04-OD7</strain>
    </source>
</reference>
<dbReference type="Pfam" id="PF01144">
    <property type="entry name" value="CoA_trans"/>
    <property type="match status" value="1"/>
</dbReference>
<dbReference type="AlphaFoldDB" id="A0A2S8J939"/>
<keyword evidence="2" id="KW-0808">Transferase</keyword>
<evidence type="ECO:0000313" key="3">
    <source>
        <dbReference type="Proteomes" id="UP000239290"/>
    </source>
</evidence>
<sequence>MTPIRADVCVAACADAWRGDGEIVARPIGIIPAIAARLARATFEPDLVLSDGDAYLVSGTWPVGKAPTGPVEGWLPYRAVFEMAWAGKGHIMMMPAQVDRYGNANLSAIGTYAKPTRQLVGVCGAPGNTVNNTTSYWVPTHRTRNFPEHVDVVCGVGYDNAATAGAAAQRYLDLRRVVTNLAVLDFETTTRSMRLISVHPGVDVDEVIANTEFALIVEGEVPETRSPQPAEIALIEQLDPDNLRFREVP</sequence>
<dbReference type="InterPro" id="IPR037171">
    <property type="entry name" value="NagB/RpiA_transferase-like"/>
</dbReference>
<evidence type="ECO:0000256" key="1">
    <source>
        <dbReference type="ARBA" id="ARBA00007047"/>
    </source>
</evidence>
<dbReference type="PANTHER" id="PTHR43293:SF3">
    <property type="entry name" value="CHOLESTEROL RING-CLEAVING HYDROLASE IPDB SUBUNIT"/>
    <property type="match status" value="1"/>
</dbReference>
<accession>A0A2S8J939</accession>
<dbReference type="SMART" id="SM00882">
    <property type="entry name" value="CoA_trans"/>
    <property type="match status" value="1"/>
</dbReference>
<gene>
    <name evidence="2" type="ORF">C5613_18500</name>
</gene>
<comment type="caution">
    <text evidence="2">The sequence shown here is derived from an EMBL/GenBank/DDBJ whole genome shotgun (WGS) entry which is preliminary data.</text>
</comment>
<dbReference type="Proteomes" id="UP000239290">
    <property type="component" value="Unassembled WGS sequence"/>
</dbReference>
<proteinExistence type="inferred from homology"/>
<dbReference type="InterPro" id="IPR004165">
    <property type="entry name" value="CoA_trans_fam_I"/>
</dbReference>
<dbReference type="PANTHER" id="PTHR43293">
    <property type="entry name" value="ACETATE COA-TRANSFERASE YDIF"/>
    <property type="match status" value="1"/>
</dbReference>
<organism evidence="2 3">
    <name type="scientific">Rhodococcus opacus</name>
    <name type="common">Nocardia opaca</name>
    <dbReference type="NCBI Taxonomy" id="37919"/>
    <lineage>
        <taxon>Bacteria</taxon>
        <taxon>Bacillati</taxon>
        <taxon>Actinomycetota</taxon>
        <taxon>Actinomycetes</taxon>
        <taxon>Mycobacteriales</taxon>
        <taxon>Nocardiaceae</taxon>
        <taxon>Rhodococcus</taxon>
    </lineage>
</organism>
<evidence type="ECO:0000313" key="2">
    <source>
        <dbReference type="EMBL" id="PQP23535.1"/>
    </source>
</evidence>
<dbReference type="EMBL" id="PUIO01000020">
    <property type="protein sequence ID" value="PQP23535.1"/>
    <property type="molecule type" value="Genomic_DNA"/>
</dbReference>
<comment type="similarity">
    <text evidence="1">Belongs to the 3-oxoacid CoA-transferase subunit B family.</text>
</comment>
<name>A0A2S8J939_RHOOP</name>
<dbReference type="Gene3D" id="3.40.1080.10">
    <property type="entry name" value="Glutaconate Coenzyme A-transferase"/>
    <property type="match status" value="1"/>
</dbReference>
<dbReference type="SUPFAM" id="SSF100950">
    <property type="entry name" value="NagB/RpiA/CoA transferase-like"/>
    <property type="match status" value="1"/>
</dbReference>